<feature type="compositionally biased region" description="Low complexity" evidence="1">
    <location>
        <begin position="349"/>
        <end position="360"/>
    </location>
</feature>
<keyword evidence="3" id="KW-1185">Reference proteome</keyword>
<dbReference type="RefSeq" id="WP_203761247.1">
    <property type="nucleotide sequence ID" value="NZ_BAAABO010000029.1"/>
</dbReference>
<gene>
    <name evidence="2" type="ORF">Ade02nite_19630</name>
</gene>
<reference evidence="2 3" key="1">
    <citation type="submission" date="2021-01" db="EMBL/GenBank/DDBJ databases">
        <title>Whole genome shotgun sequence of Actinoplanes deccanensis NBRC 13994.</title>
        <authorList>
            <person name="Komaki H."/>
            <person name="Tamura T."/>
        </authorList>
    </citation>
    <scope>NUCLEOTIDE SEQUENCE [LARGE SCALE GENOMIC DNA]</scope>
    <source>
        <strain evidence="2 3">NBRC 13994</strain>
    </source>
</reference>
<accession>A0ABQ3XZZ4</accession>
<dbReference type="EMBL" id="BOMI01000033">
    <property type="protein sequence ID" value="GID73322.1"/>
    <property type="molecule type" value="Genomic_DNA"/>
</dbReference>
<proteinExistence type="predicted"/>
<evidence type="ECO:0000256" key="1">
    <source>
        <dbReference type="SAM" id="MobiDB-lite"/>
    </source>
</evidence>
<feature type="region of interest" description="Disordered" evidence="1">
    <location>
        <begin position="285"/>
        <end position="360"/>
    </location>
</feature>
<feature type="compositionally biased region" description="Low complexity" evidence="1">
    <location>
        <begin position="290"/>
        <end position="309"/>
    </location>
</feature>
<evidence type="ECO:0000313" key="3">
    <source>
        <dbReference type="Proteomes" id="UP000609879"/>
    </source>
</evidence>
<comment type="caution">
    <text evidence="2">The sequence shown here is derived from an EMBL/GenBank/DDBJ whole genome shotgun (WGS) entry which is preliminary data.</text>
</comment>
<name>A0ABQ3XZZ4_9ACTN</name>
<protein>
    <submittedName>
        <fullName evidence="2">Uncharacterized protein</fullName>
    </submittedName>
</protein>
<sequence>MKKPVLYAGTSPLGFDRRLRGEVAAAVRRFHQVAESAAAAAPERTAIREASVGSASTAGPGRMLLRLITAGWSLNGNHYGAEVLKKAAADQAWPAGTRCYVDHASDEEERQHPSGSVKNLAAVLTEDARWDEQTQSLVAEARLFEPWRGPLSEMAEAKAIGMSIRAWVTGQHGERDGREGFLVDWVEGRSVDFVTVPAAGGEVVSVLEAVGEKPTVEAANLGAWLESRLHLALTTYADEMYGDGRLTREERIVLSTAIGDGLTAYAARIEQDAPHLYKRSRWAEAPDPEPAAADGAGAEAAESAPDEPGTAPDDVTDGAPPSAPETPSIEPEEEPVSGSQTGAPPPEQAGTATVPDTVATPTTETAGTVTVDVQPSTEAFATLVANAIAEATKPLTDQIAALSARESQRDAERRVDSNRQQASEAVTAALRADEHRDVAASITARVNARVTAAVPTTAEGAVDFTALGELITTVIADEATHVRRERANALAEAGVGLPYGMGGTPAQDEPDDGLDDALGDLFGSLGLSESATAIAQKGR</sequence>
<dbReference type="Proteomes" id="UP000609879">
    <property type="component" value="Unassembled WGS sequence"/>
</dbReference>
<organism evidence="2 3">
    <name type="scientific">Paractinoplanes deccanensis</name>
    <dbReference type="NCBI Taxonomy" id="113561"/>
    <lineage>
        <taxon>Bacteria</taxon>
        <taxon>Bacillati</taxon>
        <taxon>Actinomycetota</taxon>
        <taxon>Actinomycetes</taxon>
        <taxon>Micromonosporales</taxon>
        <taxon>Micromonosporaceae</taxon>
        <taxon>Paractinoplanes</taxon>
    </lineage>
</organism>
<evidence type="ECO:0000313" key="2">
    <source>
        <dbReference type="EMBL" id="GID73322.1"/>
    </source>
</evidence>